<accession>A0AAU7BW70</accession>
<dbReference type="EMBL" id="CP157199">
    <property type="protein sequence ID" value="XBG62204.1"/>
    <property type="molecule type" value="Genomic_DNA"/>
</dbReference>
<keyword evidence="3" id="KW-0813">Transport</keyword>
<evidence type="ECO:0000256" key="11">
    <source>
        <dbReference type="ARBA" id="ARBA00023303"/>
    </source>
</evidence>
<keyword evidence="10 13" id="KW-0472">Membrane</keyword>
<evidence type="ECO:0000256" key="6">
    <source>
        <dbReference type="ARBA" id="ARBA00022826"/>
    </source>
</evidence>
<evidence type="ECO:0000256" key="9">
    <source>
        <dbReference type="ARBA" id="ARBA00023065"/>
    </source>
</evidence>
<evidence type="ECO:0000256" key="13">
    <source>
        <dbReference type="SAM" id="Phobius"/>
    </source>
</evidence>
<comment type="subcellular location">
    <subcellularLocation>
        <location evidence="1">Membrane</location>
        <topology evidence="1">Multi-pass membrane protein</topology>
    </subcellularLocation>
</comment>
<feature type="transmembrane region" description="Helical" evidence="13">
    <location>
        <begin position="43"/>
        <end position="60"/>
    </location>
</feature>
<reference evidence="14" key="1">
    <citation type="submission" date="2024-05" db="EMBL/GenBank/DDBJ databases">
        <title>Pontimicrobium maritimus sp. nov., isolated form sea water.</title>
        <authorList>
            <person name="Muhammad N."/>
            <person name="Vuong T.Q."/>
            <person name="Han H.L."/>
            <person name="Kim S.-G."/>
        </authorList>
    </citation>
    <scope>NUCLEOTIDE SEQUENCE</scope>
    <source>
        <strain evidence="14">SW4</strain>
    </source>
</reference>
<evidence type="ECO:0000256" key="3">
    <source>
        <dbReference type="ARBA" id="ARBA00022448"/>
    </source>
</evidence>
<keyword evidence="9" id="KW-0406">Ion transport</keyword>
<feature type="transmembrane region" description="Helical" evidence="13">
    <location>
        <begin position="182"/>
        <end position="201"/>
    </location>
</feature>
<evidence type="ECO:0000256" key="1">
    <source>
        <dbReference type="ARBA" id="ARBA00004141"/>
    </source>
</evidence>
<evidence type="ECO:0000256" key="4">
    <source>
        <dbReference type="ARBA" id="ARBA00022538"/>
    </source>
</evidence>
<evidence type="ECO:0000256" key="7">
    <source>
        <dbReference type="ARBA" id="ARBA00022958"/>
    </source>
</evidence>
<dbReference type="GO" id="GO:0015252">
    <property type="term" value="F:proton channel activity"/>
    <property type="evidence" value="ECO:0007669"/>
    <property type="project" value="InterPro"/>
</dbReference>
<comment type="catalytic activity">
    <reaction evidence="12">
        <text>K(+)(in) = K(+)(out)</text>
        <dbReference type="Rhea" id="RHEA:29463"/>
        <dbReference type="ChEBI" id="CHEBI:29103"/>
    </reaction>
</comment>
<keyword evidence="4" id="KW-0633">Potassium transport</keyword>
<dbReference type="InterPro" id="IPR010617">
    <property type="entry name" value="TMEM175-like"/>
</dbReference>
<proteinExistence type="inferred from homology"/>
<dbReference type="AlphaFoldDB" id="A0AAU7BW70"/>
<keyword evidence="8 13" id="KW-1133">Transmembrane helix</keyword>
<evidence type="ECO:0000256" key="2">
    <source>
        <dbReference type="ARBA" id="ARBA00006920"/>
    </source>
</evidence>
<comment type="similarity">
    <text evidence="2">Belongs to the TMEM175 family.</text>
</comment>
<keyword evidence="11" id="KW-0407">Ion channel</keyword>
<feature type="transmembrane region" description="Helical" evidence="13">
    <location>
        <begin position="12"/>
        <end position="31"/>
    </location>
</feature>
<dbReference type="GO" id="GO:0005267">
    <property type="term" value="F:potassium channel activity"/>
    <property type="evidence" value="ECO:0007669"/>
    <property type="project" value="UniProtKB-KW"/>
</dbReference>
<evidence type="ECO:0000256" key="8">
    <source>
        <dbReference type="ARBA" id="ARBA00022989"/>
    </source>
</evidence>
<name>A0AAU7BW70_9FLAO</name>
<sequence length="211" mass="24209">MLKLNHSISRIEAFSDAVFAFSATLMVVSLGSGDSFLELKNNFKNFISFGVSFFVLIALWKLHYNYFRRNSYIDNLIITYNSILLFVVLYFVFPLKSMTSTLLRQVGISIEDLASLFVLYSLGFLLIFLCFSLMYKRAYKNSKTNNVSLLFYSRHFFIFVLVSIISIILAIFKIGVTFGLPGFVYAILGPLCYFHSVKFQAKYGNIQPNKL</sequence>
<protein>
    <submittedName>
        <fullName evidence="14">TMEM175 family protein</fullName>
    </submittedName>
</protein>
<evidence type="ECO:0000256" key="10">
    <source>
        <dbReference type="ARBA" id="ARBA00023136"/>
    </source>
</evidence>
<evidence type="ECO:0000256" key="12">
    <source>
        <dbReference type="ARBA" id="ARBA00034430"/>
    </source>
</evidence>
<keyword evidence="7" id="KW-0630">Potassium</keyword>
<dbReference type="Pfam" id="PF06736">
    <property type="entry name" value="TMEM175"/>
    <property type="match status" value="1"/>
</dbReference>
<dbReference type="GO" id="GO:0016020">
    <property type="term" value="C:membrane"/>
    <property type="evidence" value="ECO:0007669"/>
    <property type="project" value="UniProtKB-SubCell"/>
</dbReference>
<keyword evidence="5 13" id="KW-0812">Transmembrane</keyword>
<organism evidence="14">
    <name type="scientific">Pontimicrobium sp. SW4</name>
    <dbReference type="NCBI Taxonomy" id="3153519"/>
    <lineage>
        <taxon>Bacteria</taxon>
        <taxon>Pseudomonadati</taxon>
        <taxon>Bacteroidota</taxon>
        <taxon>Flavobacteriia</taxon>
        <taxon>Flavobacteriales</taxon>
        <taxon>Flavobacteriaceae</taxon>
        <taxon>Pontimicrobium</taxon>
    </lineage>
</organism>
<gene>
    <name evidence="14" type="ORF">ABGB03_04710</name>
</gene>
<feature type="transmembrane region" description="Helical" evidence="13">
    <location>
        <begin position="156"/>
        <end position="176"/>
    </location>
</feature>
<evidence type="ECO:0000256" key="5">
    <source>
        <dbReference type="ARBA" id="ARBA00022692"/>
    </source>
</evidence>
<keyword evidence="6" id="KW-0631">Potassium channel</keyword>
<feature type="transmembrane region" description="Helical" evidence="13">
    <location>
        <begin position="113"/>
        <end position="135"/>
    </location>
</feature>
<feature type="transmembrane region" description="Helical" evidence="13">
    <location>
        <begin position="72"/>
        <end position="93"/>
    </location>
</feature>
<dbReference type="RefSeq" id="WP_347925265.1">
    <property type="nucleotide sequence ID" value="NZ_CP157199.1"/>
</dbReference>
<evidence type="ECO:0000313" key="14">
    <source>
        <dbReference type="EMBL" id="XBG62204.1"/>
    </source>
</evidence>